<reference evidence="2" key="1">
    <citation type="journal article" date="2022" name="Mol. Ecol. Resour.">
        <title>The genomes of chicory, endive, great burdock and yacon provide insights into Asteraceae palaeo-polyploidization history and plant inulin production.</title>
        <authorList>
            <person name="Fan W."/>
            <person name="Wang S."/>
            <person name="Wang H."/>
            <person name="Wang A."/>
            <person name="Jiang F."/>
            <person name="Liu H."/>
            <person name="Zhao H."/>
            <person name="Xu D."/>
            <person name="Zhang Y."/>
        </authorList>
    </citation>
    <scope>NUCLEOTIDE SEQUENCE [LARGE SCALE GENOMIC DNA]</scope>
    <source>
        <strain evidence="2">cv. Yunnan</strain>
    </source>
</reference>
<keyword evidence="2" id="KW-1185">Reference proteome</keyword>
<proteinExistence type="predicted"/>
<protein>
    <submittedName>
        <fullName evidence="1">Uncharacterized protein</fullName>
    </submittedName>
</protein>
<gene>
    <name evidence="1" type="ORF">L1987_26451</name>
</gene>
<comment type="caution">
    <text evidence="1">The sequence shown here is derived from an EMBL/GenBank/DDBJ whole genome shotgun (WGS) entry which is preliminary data.</text>
</comment>
<accession>A0ACB9IB40</accession>
<evidence type="ECO:0000313" key="2">
    <source>
        <dbReference type="Proteomes" id="UP001056120"/>
    </source>
</evidence>
<sequence length="228" mass="25880">MTRNISSFLSILAFLATLHLTVAVEYSVTNLAAATPGGNKFINYIGDEYTRKTLPSVTSFIWNTFQQDTFTHKPNILLVRVFIDEVLKIGDTEVPAYTLNNDIHVSAKYIQGYTGDVKTEFTGILYHEMTHVWQWFGKGQAPTWVTEGIADYVRLKAGYPARGWVNPGEGNRWDEGYSVTARFLDYCNGLRNGFVAELNKKLRDGYSDHFFVELLGKPVDQLWAEYKA</sequence>
<dbReference type="EMBL" id="CM042026">
    <property type="protein sequence ID" value="KAI3804706.1"/>
    <property type="molecule type" value="Genomic_DNA"/>
</dbReference>
<evidence type="ECO:0000313" key="1">
    <source>
        <dbReference type="EMBL" id="KAI3804706.1"/>
    </source>
</evidence>
<reference evidence="1 2" key="2">
    <citation type="journal article" date="2022" name="Mol. Ecol. Resour.">
        <title>The genomes of chicory, endive, great burdock and yacon provide insights into Asteraceae paleo-polyploidization history and plant inulin production.</title>
        <authorList>
            <person name="Fan W."/>
            <person name="Wang S."/>
            <person name="Wang H."/>
            <person name="Wang A."/>
            <person name="Jiang F."/>
            <person name="Liu H."/>
            <person name="Zhao H."/>
            <person name="Xu D."/>
            <person name="Zhang Y."/>
        </authorList>
    </citation>
    <scope>NUCLEOTIDE SEQUENCE [LARGE SCALE GENOMIC DNA]</scope>
    <source>
        <strain evidence="2">cv. Yunnan</strain>
        <tissue evidence="1">Leaves</tissue>
    </source>
</reference>
<name>A0ACB9IB40_9ASTR</name>
<organism evidence="1 2">
    <name type="scientific">Smallanthus sonchifolius</name>
    <dbReference type="NCBI Taxonomy" id="185202"/>
    <lineage>
        <taxon>Eukaryota</taxon>
        <taxon>Viridiplantae</taxon>
        <taxon>Streptophyta</taxon>
        <taxon>Embryophyta</taxon>
        <taxon>Tracheophyta</taxon>
        <taxon>Spermatophyta</taxon>
        <taxon>Magnoliopsida</taxon>
        <taxon>eudicotyledons</taxon>
        <taxon>Gunneridae</taxon>
        <taxon>Pentapetalae</taxon>
        <taxon>asterids</taxon>
        <taxon>campanulids</taxon>
        <taxon>Asterales</taxon>
        <taxon>Asteraceae</taxon>
        <taxon>Asteroideae</taxon>
        <taxon>Heliantheae alliance</taxon>
        <taxon>Millerieae</taxon>
        <taxon>Smallanthus</taxon>
    </lineage>
</organism>
<dbReference type="Proteomes" id="UP001056120">
    <property type="component" value="Linkage Group LG09"/>
</dbReference>